<dbReference type="PANTHER" id="PTHR10381">
    <property type="entry name" value="ATP-DEPENDENT CLP PROTEASE PROTEOLYTIC SUBUNIT"/>
    <property type="match status" value="1"/>
</dbReference>
<dbReference type="InterPro" id="IPR001907">
    <property type="entry name" value="ClpP"/>
</dbReference>
<dbReference type="PRINTS" id="PR00127">
    <property type="entry name" value="CLPPROTEASEP"/>
</dbReference>
<gene>
    <name evidence="6" type="primary">clpP</name>
    <name evidence="9" type="ORF">ATE48_06395</name>
</gene>
<feature type="compositionally biased region" description="Basic and acidic residues" evidence="8">
    <location>
        <begin position="7"/>
        <end position="18"/>
    </location>
</feature>
<dbReference type="GO" id="GO:0005737">
    <property type="term" value="C:cytoplasm"/>
    <property type="evidence" value="ECO:0007669"/>
    <property type="project" value="UniProtKB-SubCell"/>
</dbReference>
<feature type="active site" evidence="6">
    <location>
        <position position="129"/>
    </location>
</feature>
<comment type="subcellular location">
    <subcellularLocation>
        <location evidence="6">Cytoplasm</location>
    </subcellularLocation>
</comment>
<protein>
    <recommendedName>
        <fullName evidence="6 7">ATP-dependent Clp protease proteolytic subunit</fullName>
        <ecNumber evidence="6">3.4.21.92</ecNumber>
    </recommendedName>
    <alternativeName>
        <fullName evidence="6">Endopeptidase Clp</fullName>
    </alternativeName>
</protein>
<dbReference type="Pfam" id="PF00574">
    <property type="entry name" value="CLP_protease"/>
    <property type="match status" value="1"/>
</dbReference>
<dbReference type="GO" id="GO:0006515">
    <property type="term" value="P:protein quality control for misfolded or incompletely synthesized proteins"/>
    <property type="evidence" value="ECO:0007669"/>
    <property type="project" value="TreeGrafter"/>
</dbReference>
<dbReference type="CDD" id="cd07017">
    <property type="entry name" value="S14_ClpP_2"/>
    <property type="match status" value="1"/>
</dbReference>
<dbReference type="GO" id="GO:0004252">
    <property type="term" value="F:serine-type endopeptidase activity"/>
    <property type="evidence" value="ECO:0007669"/>
    <property type="project" value="UniProtKB-UniRule"/>
</dbReference>
<evidence type="ECO:0000256" key="6">
    <source>
        <dbReference type="HAMAP-Rule" id="MF_00444"/>
    </source>
</evidence>
<dbReference type="EMBL" id="CP013244">
    <property type="protein sequence ID" value="ANP45571.1"/>
    <property type="molecule type" value="Genomic_DNA"/>
</dbReference>
<proteinExistence type="inferred from homology"/>
<comment type="similarity">
    <text evidence="1 6 7">Belongs to the peptidase S14 family.</text>
</comment>
<dbReference type="InParanoid" id="A0A1B1AGA4"/>
<dbReference type="AlphaFoldDB" id="A0A1B1AGA4"/>
<keyword evidence="5 6" id="KW-0720">Serine protease</keyword>
<reference evidence="9 10" key="1">
    <citation type="submission" date="2015-11" db="EMBL/GenBank/DDBJ databases">
        <title>Whole-Genome Sequence of Candidatus Oderbacter manganicum from the National Park Lower Oder Valley, Germany.</title>
        <authorList>
            <person name="Braun B."/>
            <person name="Liere K."/>
            <person name="Szewzyk U."/>
        </authorList>
    </citation>
    <scope>NUCLEOTIDE SEQUENCE [LARGE SCALE GENOMIC DNA]</scope>
    <source>
        <strain evidence="9 10">OTSz_A_272</strain>
    </source>
</reference>
<dbReference type="InterPro" id="IPR029045">
    <property type="entry name" value="ClpP/crotonase-like_dom_sf"/>
</dbReference>
<keyword evidence="10" id="KW-1185">Reference proteome</keyword>
<evidence type="ECO:0000256" key="5">
    <source>
        <dbReference type="ARBA" id="ARBA00022825"/>
    </source>
</evidence>
<dbReference type="OrthoDB" id="9802800at2"/>
<dbReference type="InterPro" id="IPR023562">
    <property type="entry name" value="ClpP/TepA"/>
</dbReference>
<name>A0A1B1AGA4_9PROT</name>
<feature type="active site" description="Nucleophile" evidence="6">
    <location>
        <position position="104"/>
    </location>
</feature>
<dbReference type="GO" id="GO:0009368">
    <property type="term" value="C:endopeptidase Clp complex"/>
    <property type="evidence" value="ECO:0007669"/>
    <property type="project" value="TreeGrafter"/>
</dbReference>
<evidence type="ECO:0000313" key="10">
    <source>
        <dbReference type="Proteomes" id="UP000092498"/>
    </source>
</evidence>
<evidence type="ECO:0000256" key="4">
    <source>
        <dbReference type="ARBA" id="ARBA00022801"/>
    </source>
</evidence>
<dbReference type="NCBIfam" id="NF009205">
    <property type="entry name" value="PRK12553.1"/>
    <property type="match status" value="1"/>
</dbReference>
<organism evidence="9 10">
    <name type="scientific">Candidatus Viadribacter manganicus</name>
    <dbReference type="NCBI Taxonomy" id="1759059"/>
    <lineage>
        <taxon>Bacteria</taxon>
        <taxon>Pseudomonadati</taxon>
        <taxon>Pseudomonadota</taxon>
        <taxon>Alphaproteobacteria</taxon>
        <taxon>Hyphomonadales</taxon>
        <taxon>Hyphomonadaceae</taxon>
        <taxon>Candidatus Viadribacter</taxon>
    </lineage>
</organism>
<dbReference type="KEGG" id="cbot:ATE48_06395"/>
<evidence type="ECO:0000256" key="8">
    <source>
        <dbReference type="SAM" id="MobiDB-lite"/>
    </source>
</evidence>
<feature type="region of interest" description="Disordered" evidence="8">
    <location>
        <begin position="1"/>
        <end position="22"/>
    </location>
</feature>
<dbReference type="HAMAP" id="MF_00444">
    <property type="entry name" value="ClpP"/>
    <property type="match status" value="1"/>
</dbReference>
<comment type="function">
    <text evidence="6">Cleaves peptides in various proteins in a process that requires ATP hydrolysis. Has a chymotrypsin-like activity. Plays a major role in the degradation of misfolded proteins.</text>
</comment>
<evidence type="ECO:0000256" key="7">
    <source>
        <dbReference type="RuleBase" id="RU003567"/>
    </source>
</evidence>
<keyword evidence="2 6" id="KW-0963">Cytoplasm</keyword>
<dbReference type="Gene3D" id="3.90.226.10">
    <property type="entry name" value="2-enoyl-CoA Hydratase, Chain A, domain 1"/>
    <property type="match status" value="1"/>
</dbReference>
<dbReference type="PANTHER" id="PTHR10381:SF70">
    <property type="entry name" value="ATP-DEPENDENT CLP PROTEASE PROTEOLYTIC SUBUNIT"/>
    <property type="match status" value="1"/>
</dbReference>
<keyword evidence="3 6" id="KW-0645">Protease</keyword>
<dbReference type="STRING" id="1759059.ATE48_06395"/>
<sequence>MIGSITRLDDEDKEKTPADGRNAPDVIEKALFEARVVMLTGEVNDIQARRITERLFALSSQNADPITFVISSPGGHVESGDMIHDVIRFINAPVRMLGTGWVASAGALIYCAAERENRYCLPNTRFLLHEPRGGVGGMASDVEIQAREILRMRERLNQIFANATGQPADKIKRDVDRDYWMLAEEAKAYGLVGKIVKSQNDIR</sequence>
<evidence type="ECO:0000256" key="1">
    <source>
        <dbReference type="ARBA" id="ARBA00007039"/>
    </source>
</evidence>
<dbReference type="SUPFAM" id="SSF52096">
    <property type="entry name" value="ClpP/crotonase"/>
    <property type="match status" value="1"/>
</dbReference>
<comment type="subunit">
    <text evidence="6">Fourteen ClpP subunits assemble into 2 heptameric rings which stack back to back to give a disk-like structure with a central cavity, resembling the structure of eukaryotic proteasomes.</text>
</comment>
<dbReference type="RefSeq" id="WP_066769095.1">
    <property type="nucleotide sequence ID" value="NZ_CP013244.1"/>
</dbReference>
<evidence type="ECO:0000256" key="3">
    <source>
        <dbReference type="ARBA" id="ARBA00022670"/>
    </source>
</evidence>
<dbReference type="EC" id="3.4.21.92" evidence="6"/>
<accession>A0A1B1AGA4</accession>
<dbReference type="GO" id="GO:0004176">
    <property type="term" value="F:ATP-dependent peptidase activity"/>
    <property type="evidence" value="ECO:0007669"/>
    <property type="project" value="InterPro"/>
</dbReference>
<comment type="catalytic activity">
    <reaction evidence="6">
        <text>Hydrolysis of proteins to small peptides in the presence of ATP and magnesium. alpha-casein is the usual test substrate. In the absence of ATP, only oligopeptides shorter than five residues are hydrolyzed (such as succinyl-Leu-Tyr-|-NHMec, and Leu-Tyr-Leu-|-Tyr-Trp, in which cleavage of the -Tyr-|-Leu- and -Tyr-|-Trp bonds also occurs).</text>
        <dbReference type="EC" id="3.4.21.92"/>
    </reaction>
</comment>
<evidence type="ECO:0000313" key="9">
    <source>
        <dbReference type="EMBL" id="ANP45571.1"/>
    </source>
</evidence>
<dbReference type="GO" id="GO:0051117">
    <property type="term" value="F:ATPase binding"/>
    <property type="evidence" value="ECO:0007669"/>
    <property type="project" value="TreeGrafter"/>
</dbReference>
<dbReference type="Proteomes" id="UP000092498">
    <property type="component" value="Chromosome"/>
</dbReference>
<keyword evidence="4 6" id="KW-0378">Hydrolase</keyword>
<evidence type="ECO:0000256" key="2">
    <source>
        <dbReference type="ARBA" id="ARBA00022490"/>
    </source>
</evidence>